<evidence type="ECO:0000313" key="2">
    <source>
        <dbReference type="Proteomes" id="UP000183649"/>
    </source>
</evidence>
<reference evidence="2" key="1">
    <citation type="submission" date="2015-08" db="EMBL/GenBank/DDBJ databases">
        <authorList>
            <person name="Varghese N."/>
        </authorList>
    </citation>
    <scope>NUCLEOTIDE SEQUENCE [LARGE SCALE GENOMIC DNA]</scope>
    <source>
        <strain evidence="2">DSM 18181</strain>
    </source>
</reference>
<name>A0A0K6I544_9BURK</name>
<accession>A0A0K6I544</accession>
<dbReference type="AlphaFoldDB" id="A0A0K6I544"/>
<gene>
    <name evidence="1" type="ORF">Ga0061069_1077</name>
</gene>
<sequence>MARIHPAFEQVKRHLEAQGKLDDPRVKQFFEQSELQDFWDLSGSTLRQAQDIDAQLDEATNFVGAFLTPYWIGIGVSDTRKTDAPRSFKGQLLKAISDAGPRRKRAADLAEKLAAELDALEGSPDAPDALRLWLFAATHLPNMEVAAPGGTVRLIPTSSALLSLAEELKTPIVVSEAWLNGSQKIGWWDWLSAAIDNLCETEEFTEVCFKVRDEDWWNIAKVLFGNDHHELIDLDSAKKEIAKVKKRVARARNPGRKN</sequence>
<organism evidence="1 2">
    <name type="scientific">Thiomonas bhubaneswarensis</name>
    <dbReference type="NCBI Taxonomy" id="339866"/>
    <lineage>
        <taxon>Bacteria</taxon>
        <taxon>Pseudomonadati</taxon>
        <taxon>Pseudomonadota</taxon>
        <taxon>Betaproteobacteria</taxon>
        <taxon>Burkholderiales</taxon>
        <taxon>Thiomonas</taxon>
    </lineage>
</organism>
<dbReference type="STRING" id="339866.GCA_001418255_02046"/>
<evidence type="ECO:0000313" key="1">
    <source>
        <dbReference type="EMBL" id="CUA98206.1"/>
    </source>
</evidence>
<dbReference type="EMBL" id="CYHF01000007">
    <property type="protein sequence ID" value="CUA98206.1"/>
    <property type="molecule type" value="Genomic_DNA"/>
</dbReference>
<proteinExistence type="predicted"/>
<keyword evidence="2" id="KW-1185">Reference proteome</keyword>
<protein>
    <submittedName>
        <fullName evidence="1">Uncharacterized protein</fullName>
    </submittedName>
</protein>
<dbReference type="Proteomes" id="UP000183649">
    <property type="component" value="Unassembled WGS sequence"/>
</dbReference>